<dbReference type="EMBL" id="SPUK01000012">
    <property type="protein sequence ID" value="TQV93368.1"/>
    <property type="molecule type" value="Genomic_DNA"/>
</dbReference>
<evidence type="ECO:0000313" key="3">
    <source>
        <dbReference type="Proteomes" id="UP000315783"/>
    </source>
</evidence>
<keyword evidence="3" id="KW-1185">Reference proteome</keyword>
<proteinExistence type="predicted"/>
<feature type="region of interest" description="Disordered" evidence="1">
    <location>
        <begin position="134"/>
        <end position="156"/>
    </location>
</feature>
<dbReference type="Proteomes" id="UP000315783">
    <property type="component" value="Unassembled WGS sequence"/>
</dbReference>
<feature type="compositionally biased region" description="Basic and acidic residues" evidence="1">
    <location>
        <begin position="492"/>
        <end position="516"/>
    </location>
</feature>
<accession>A0A545VUB9</accession>
<gene>
    <name evidence="2" type="ORF">IF1G_07946</name>
</gene>
<organism evidence="2 3">
    <name type="scientific">Cordyceps javanica</name>
    <dbReference type="NCBI Taxonomy" id="43265"/>
    <lineage>
        <taxon>Eukaryota</taxon>
        <taxon>Fungi</taxon>
        <taxon>Dikarya</taxon>
        <taxon>Ascomycota</taxon>
        <taxon>Pezizomycotina</taxon>
        <taxon>Sordariomycetes</taxon>
        <taxon>Hypocreomycetidae</taxon>
        <taxon>Hypocreales</taxon>
        <taxon>Cordycipitaceae</taxon>
        <taxon>Cordyceps</taxon>
    </lineage>
</organism>
<feature type="region of interest" description="Disordered" evidence="1">
    <location>
        <begin position="187"/>
        <end position="207"/>
    </location>
</feature>
<sequence length="522" mass="57304">MSPDRVPSVFSERPIRPLPKRKLREKLSPEAIRTIQYPPATVHNIPLFYYPTCNTGEPPRGFSKASGNHQNLASATPENVELSQPHGSAPPAVASSAQRGLQGALQELVKHHAPTDQGASPDQNVSAASSIDGYDSLENANNKKKRKIPSASDSTLRGPLFVNSGSIEMLELGSRIDDDIRATAPALAVSGSSSTHNDGISGSGRGRIGRAVHARSPLRTISDGNNTWPSRPLKAGLYQMGTSTQFNFQSDLAFGCQTDHLHADYEATGIITNAIANAERLAPSGQENAGSLLRQHSDFEKTTPVVSQFTFTCGLQVTGTAPWPGNGSAHCPLPQTKGTLADVSSGEKATKAGRRRTRINSRRQLEKDIFLAARDRRRAAMDAYHHSPPRLEDVWICEFCEYERIFGSPPKALIREYEMKDRRYRQEEADRRRLLEKAKAKSRKGRKGNKATKGSQSTTQSSDQIPEEHAAADAPAMEPNNSHSTQWELDYEDRVDGYRSRDPPDILGLYEKRPVPEKALLM</sequence>
<feature type="compositionally biased region" description="Basic residues" evidence="1">
    <location>
        <begin position="440"/>
        <end position="450"/>
    </location>
</feature>
<protein>
    <submittedName>
        <fullName evidence="2">Uncharacterized protein</fullName>
    </submittedName>
</protein>
<feature type="region of interest" description="Disordered" evidence="1">
    <location>
        <begin position="59"/>
        <end position="100"/>
    </location>
</feature>
<evidence type="ECO:0000313" key="2">
    <source>
        <dbReference type="EMBL" id="TQV93368.1"/>
    </source>
</evidence>
<dbReference type="STRING" id="43265.A0A545VUB9"/>
<dbReference type="OrthoDB" id="4174342at2759"/>
<feature type="region of interest" description="Disordered" evidence="1">
    <location>
        <begin position="436"/>
        <end position="522"/>
    </location>
</feature>
<reference evidence="2 3" key="1">
    <citation type="journal article" date="2019" name="Appl. Microbiol. Biotechnol.">
        <title>Genome sequence of Isaria javanica and comparative genome analysis insights into family S53 peptidase evolution in fungal entomopathogens.</title>
        <authorList>
            <person name="Lin R."/>
            <person name="Zhang X."/>
            <person name="Xin B."/>
            <person name="Zou M."/>
            <person name="Gao Y."/>
            <person name="Qin F."/>
            <person name="Hu Q."/>
            <person name="Xie B."/>
            <person name="Cheng X."/>
        </authorList>
    </citation>
    <scope>NUCLEOTIDE SEQUENCE [LARGE SCALE GENOMIC DNA]</scope>
    <source>
        <strain evidence="2 3">IJ1G</strain>
    </source>
</reference>
<comment type="caution">
    <text evidence="2">The sequence shown here is derived from an EMBL/GenBank/DDBJ whole genome shotgun (WGS) entry which is preliminary data.</text>
</comment>
<dbReference type="AlphaFoldDB" id="A0A545VUB9"/>
<feature type="compositionally biased region" description="Polar residues" evidence="1">
    <location>
        <begin position="65"/>
        <end position="86"/>
    </location>
</feature>
<feature type="region of interest" description="Disordered" evidence="1">
    <location>
        <begin position="1"/>
        <end position="22"/>
    </location>
</feature>
<name>A0A545VUB9_9HYPO</name>
<evidence type="ECO:0000256" key="1">
    <source>
        <dbReference type="SAM" id="MobiDB-lite"/>
    </source>
</evidence>
<feature type="compositionally biased region" description="Polar residues" evidence="1">
    <location>
        <begin position="452"/>
        <end position="464"/>
    </location>
</feature>